<dbReference type="InterPro" id="IPR011663">
    <property type="entry name" value="UTRA"/>
</dbReference>
<keyword evidence="3" id="KW-0804">Transcription</keyword>
<dbReference type="Pfam" id="PF07702">
    <property type="entry name" value="UTRA"/>
    <property type="match status" value="1"/>
</dbReference>
<dbReference type="PANTHER" id="PTHR44846:SF1">
    <property type="entry name" value="MANNOSYL-D-GLYCERATE TRANSPORT_METABOLISM SYSTEM REPRESSOR MNGR-RELATED"/>
    <property type="match status" value="1"/>
</dbReference>
<evidence type="ECO:0000256" key="2">
    <source>
        <dbReference type="ARBA" id="ARBA00023125"/>
    </source>
</evidence>
<reference evidence="5 6" key="1">
    <citation type="submission" date="2016-10" db="EMBL/GenBank/DDBJ databases">
        <authorList>
            <person name="de Groot N.N."/>
        </authorList>
    </citation>
    <scope>NUCLEOTIDE SEQUENCE [LARGE SCALE GENOMIC DNA]</scope>
    <source>
        <strain evidence="5 6">DSM 22024</strain>
    </source>
</reference>
<dbReference type="PRINTS" id="PR00035">
    <property type="entry name" value="HTHGNTR"/>
</dbReference>
<dbReference type="GO" id="GO:0003677">
    <property type="term" value="F:DNA binding"/>
    <property type="evidence" value="ECO:0007669"/>
    <property type="project" value="UniProtKB-KW"/>
</dbReference>
<dbReference type="InterPro" id="IPR036390">
    <property type="entry name" value="WH_DNA-bd_sf"/>
</dbReference>
<protein>
    <submittedName>
        <fullName evidence="5">Transcriptional regulator, GntR family</fullName>
    </submittedName>
</protein>
<evidence type="ECO:0000256" key="3">
    <source>
        <dbReference type="ARBA" id="ARBA00023163"/>
    </source>
</evidence>
<dbReference type="InterPro" id="IPR028978">
    <property type="entry name" value="Chorismate_lyase_/UTRA_dom_sf"/>
</dbReference>
<dbReference type="SUPFAM" id="SSF46785">
    <property type="entry name" value="Winged helix' DNA-binding domain"/>
    <property type="match status" value="1"/>
</dbReference>
<dbReference type="EMBL" id="LT629732">
    <property type="protein sequence ID" value="SDS29844.1"/>
    <property type="molecule type" value="Genomic_DNA"/>
</dbReference>
<keyword evidence="1" id="KW-0805">Transcription regulation</keyword>
<dbReference type="Gene3D" id="3.40.1410.10">
    <property type="entry name" value="Chorismate lyase-like"/>
    <property type="match status" value="1"/>
</dbReference>
<evidence type="ECO:0000313" key="5">
    <source>
        <dbReference type="EMBL" id="SDS29844.1"/>
    </source>
</evidence>
<dbReference type="Proteomes" id="UP000198983">
    <property type="component" value="Chromosome I"/>
</dbReference>
<dbReference type="Pfam" id="PF00392">
    <property type="entry name" value="GntR"/>
    <property type="match status" value="1"/>
</dbReference>
<dbReference type="PANTHER" id="PTHR44846">
    <property type="entry name" value="MANNOSYL-D-GLYCERATE TRANSPORT/METABOLISM SYSTEM REPRESSOR MNGR-RELATED"/>
    <property type="match status" value="1"/>
</dbReference>
<feature type="domain" description="HTH gntR-type" evidence="4">
    <location>
        <begin position="19"/>
        <end position="86"/>
    </location>
</feature>
<dbReference type="AlphaFoldDB" id="A0A1H1R229"/>
<dbReference type="SUPFAM" id="SSF64288">
    <property type="entry name" value="Chorismate lyase-like"/>
    <property type="match status" value="1"/>
</dbReference>
<evidence type="ECO:0000313" key="6">
    <source>
        <dbReference type="Proteomes" id="UP000198983"/>
    </source>
</evidence>
<name>A0A1H1R229_9ACTN</name>
<dbReference type="STRING" id="117157.SAMN04489717_2246"/>
<organism evidence="5 6">
    <name type="scientific">Actinopolymorpha singaporensis</name>
    <dbReference type="NCBI Taxonomy" id="117157"/>
    <lineage>
        <taxon>Bacteria</taxon>
        <taxon>Bacillati</taxon>
        <taxon>Actinomycetota</taxon>
        <taxon>Actinomycetes</taxon>
        <taxon>Propionibacteriales</taxon>
        <taxon>Actinopolymorphaceae</taxon>
        <taxon>Actinopolymorpha</taxon>
    </lineage>
</organism>
<keyword evidence="6" id="KW-1185">Reference proteome</keyword>
<dbReference type="PROSITE" id="PS50949">
    <property type="entry name" value="HTH_GNTR"/>
    <property type="match status" value="1"/>
</dbReference>
<evidence type="ECO:0000256" key="1">
    <source>
        <dbReference type="ARBA" id="ARBA00023015"/>
    </source>
</evidence>
<dbReference type="CDD" id="cd07377">
    <property type="entry name" value="WHTH_GntR"/>
    <property type="match status" value="1"/>
</dbReference>
<dbReference type="SMART" id="SM00866">
    <property type="entry name" value="UTRA"/>
    <property type="match status" value="1"/>
</dbReference>
<proteinExistence type="predicted"/>
<dbReference type="InterPro" id="IPR036388">
    <property type="entry name" value="WH-like_DNA-bd_sf"/>
</dbReference>
<dbReference type="Gene3D" id="1.10.10.10">
    <property type="entry name" value="Winged helix-like DNA-binding domain superfamily/Winged helix DNA-binding domain"/>
    <property type="match status" value="1"/>
</dbReference>
<gene>
    <name evidence="5" type="ORF">SAMN04489717_2246</name>
</gene>
<evidence type="ECO:0000259" key="4">
    <source>
        <dbReference type="PROSITE" id="PS50949"/>
    </source>
</evidence>
<dbReference type="InterPro" id="IPR000524">
    <property type="entry name" value="Tscrpt_reg_HTH_GntR"/>
</dbReference>
<dbReference type="InterPro" id="IPR050679">
    <property type="entry name" value="Bact_HTH_transcr_reg"/>
</dbReference>
<dbReference type="GO" id="GO:0003700">
    <property type="term" value="F:DNA-binding transcription factor activity"/>
    <property type="evidence" value="ECO:0007669"/>
    <property type="project" value="InterPro"/>
</dbReference>
<dbReference type="SMART" id="SM00345">
    <property type="entry name" value="HTH_GNTR"/>
    <property type="match status" value="1"/>
</dbReference>
<dbReference type="GO" id="GO:0045892">
    <property type="term" value="P:negative regulation of DNA-templated transcription"/>
    <property type="evidence" value="ECO:0007669"/>
    <property type="project" value="TreeGrafter"/>
</dbReference>
<keyword evidence="2" id="KW-0238">DNA-binding</keyword>
<sequence length="251" mass="27934">MGSSEGAGTTGRSGSGSGLAKHAVVRAHLLDLIRDRLEPHQKLPTERRLSEELGVSRLTVRRAVEQMVSEGEVYRIQGSGTYVAEPAIRKREFLTSFSDDMRSRGLVPGAKLLRAEQTLAGARESWLLGVSPGEPLLHLVRLRLASSVPMCLEEVWLLARLVPGLLETPLEDSLYETLLRRYSITLDRAQQQVRATVVDTAQARLLEVPALTPALQVERVAFDVRGRAVELAWSLYRGDRYSLEQTLRRSQ</sequence>
<accession>A0A1H1R229</accession>